<sequence>MTNQIPAENTLSIEEVQAAFAKSYGGLVGQLTLQNLSLEKQVQSLQSRLSDVEEIAFGLKRDNANLIKSQVTLEAEIAALIKAGPTADQIAAQGKAVIDYEDTETIASFAAANYGKEKAASTEAA</sequence>
<keyword evidence="1" id="KW-0175">Coiled coil</keyword>
<evidence type="ECO:0000256" key="1">
    <source>
        <dbReference type="SAM" id="Coils"/>
    </source>
</evidence>
<protein>
    <submittedName>
        <fullName evidence="2">Uncharacterized protein</fullName>
    </submittedName>
</protein>
<accession>A0A0F9NTC4</accession>
<feature type="coiled-coil region" evidence="1">
    <location>
        <begin position="28"/>
        <end position="55"/>
    </location>
</feature>
<proteinExistence type="predicted"/>
<organism evidence="2">
    <name type="scientific">marine sediment metagenome</name>
    <dbReference type="NCBI Taxonomy" id="412755"/>
    <lineage>
        <taxon>unclassified sequences</taxon>
        <taxon>metagenomes</taxon>
        <taxon>ecological metagenomes</taxon>
    </lineage>
</organism>
<dbReference type="AlphaFoldDB" id="A0A0F9NTC4"/>
<evidence type="ECO:0000313" key="2">
    <source>
        <dbReference type="EMBL" id="KKN21139.1"/>
    </source>
</evidence>
<gene>
    <name evidence="2" type="ORF">LCGC14_0928470</name>
</gene>
<comment type="caution">
    <text evidence="2">The sequence shown here is derived from an EMBL/GenBank/DDBJ whole genome shotgun (WGS) entry which is preliminary data.</text>
</comment>
<reference evidence="2" key="1">
    <citation type="journal article" date="2015" name="Nature">
        <title>Complex archaea that bridge the gap between prokaryotes and eukaryotes.</title>
        <authorList>
            <person name="Spang A."/>
            <person name="Saw J.H."/>
            <person name="Jorgensen S.L."/>
            <person name="Zaremba-Niedzwiedzka K."/>
            <person name="Martijn J."/>
            <person name="Lind A.E."/>
            <person name="van Eijk R."/>
            <person name="Schleper C."/>
            <person name="Guy L."/>
            <person name="Ettema T.J."/>
        </authorList>
    </citation>
    <scope>NUCLEOTIDE SEQUENCE</scope>
</reference>
<dbReference type="EMBL" id="LAZR01003176">
    <property type="protein sequence ID" value="KKN21139.1"/>
    <property type="molecule type" value="Genomic_DNA"/>
</dbReference>
<name>A0A0F9NTC4_9ZZZZ</name>